<keyword evidence="2" id="KW-1185">Reference proteome</keyword>
<reference evidence="1 2" key="1">
    <citation type="submission" date="2019-12" db="EMBL/GenBank/DDBJ databases">
        <authorList>
            <person name="Alioto T."/>
            <person name="Alioto T."/>
            <person name="Gomez Garrido J."/>
        </authorList>
    </citation>
    <scope>NUCLEOTIDE SEQUENCE [LARGE SCALE GENOMIC DNA]</scope>
</reference>
<dbReference type="InterPro" id="IPR013783">
    <property type="entry name" value="Ig-like_fold"/>
</dbReference>
<dbReference type="EMBL" id="CACTIH010000875">
    <property type="protein sequence ID" value="CAA2962328.1"/>
    <property type="molecule type" value="Genomic_DNA"/>
</dbReference>
<dbReference type="Gramene" id="OE9A081558T1">
    <property type="protein sequence ID" value="OE9A081558C1"/>
    <property type="gene ID" value="OE9A081558"/>
</dbReference>
<name>A0A8S0Q6X4_OLEEU</name>
<feature type="non-terminal residue" evidence="1">
    <location>
        <position position="63"/>
    </location>
</feature>
<proteinExistence type="predicted"/>
<comment type="caution">
    <text evidence="1">The sequence shown here is derived from an EMBL/GenBank/DDBJ whole genome shotgun (WGS) entry which is preliminary data.</text>
</comment>
<evidence type="ECO:0000313" key="1">
    <source>
        <dbReference type="EMBL" id="CAA2962328.1"/>
    </source>
</evidence>
<evidence type="ECO:0000313" key="2">
    <source>
        <dbReference type="Proteomes" id="UP000594638"/>
    </source>
</evidence>
<accession>A0A8S0Q6X4</accession>
<dbReference type="SUPFAM" id="SSF49303">
    <property type="entry name" value="beta-Galactosidase/glucuronidase domain"/>
    <property type="match status" value="1"/>
</dbReference>
<sequence length="63" mass="7288">MLHNYAVKFFAPLLISPVMEDNTLKITLVNDLLTDVENAMLHVYVHVWNDTSPVKHLTKPYHV</sequence>
<dbReference type="AlphaFoldDB" id="A0A8S0Q6X4"/>
<dbReference type="OrthoDB" id="2866996at2759"/>
<organism evidence="1 2">
    <name type="scientific">Olea europaea subsp. europaea</name>
    <dbReference type="NCBI Taxonomy" id="158383"/>
    <lineage>
        <taxon>Eukaryota</taxon>
        <taxon>Viridiplantae</taxon>
        <taxon>Streptophyta</taxon>
        <taxon>Embryophyta</taxon>
        <taxon>Tracheophyta</taxon>
        <taxon>Spermatophyta</taxon>
        <taxon>Magnoliopsida</taxon>
        <taxon>eudicotyledons</taxon>
        <taxon>Gunneridae</taxon>
        <taxon>Pentapetalae</taxon>
        <taxon>asterids</taxon>
        <taxon>lamiids</taxon>
        <taxon>Lamiales</taxon>
        <taxon>Oleaceae</taxon>
        <taxon>Oleeae</taxon>
        <taxon>Olea</taxon>
    </lineage>
</organism>
<dbReference type="Proteomes" id="UP000594638">
    <property type="component" value="Unassembled WGS sequence"/>
</dbReference>
<dbReference type="Gene3D" id="2.60.40.10">
    <property type="entry name" value="Immunoglobulins"/>
    <property type="match status" value="1"/>
</dbReference>
<gene>
    <name evidence="1" type="ORF">OLEA9_A081558</name>
</gene>
<dbReference type="InterPro" id="IPR036156">
    <property type="entry name" value="Beta-gal/glucu_dom_sf"/>
</dbReference>
<protein>
    <submittedName>
        <fullName evidence="1">Beta-mannosidase</fullName>
    </submittedName>
</protein>